<evidence type="ECO:0000313" key="2">
    <source>
        <dbReference type="EMBL" id="GAW84250.1"/>
    </source>
</evidence>
<dbReference type="OrthoDB" id="10664991at2759"/>
<dbReference type="AlphaFoldDB" id="A0A1Y1JPW4"/>
<comment type="caution">
    <text evidence="2">The sequence shown here is derived from an EMBL/GenBank/DDBJ whole genome shotgun (WGS) entry which is preliminary data.</text>
</comment>
<keyword evidence="1" id="KW-0812">Transmembrane</keyword>
<keyword evidence="3" id="KW-1185">Reference proteome</keyword>
<evidence type="ECO:0000313" key="3">
    <source>
        <dbReference type="Proteomes" id="UP000195521"/>
    </source>
</evidence>
<evidence type="ECO:0000256" key="1">
    <source>
        <dbReference type="SAM" id="Phobius"/>
    </source>
</evidence>
<name>A0A1Y1JPW4_PLAGO</name>
<dbReference type="Proteomes" id="UP000195521">
    <property type="component" value="Unassembled WGS sequence"/>
</dbReference>
<keyword evidence="1" id="KW-1133">Transmembrane helix</keyword>
<proteinExistence type="predicted"/>
<dbReference type="RefSeq" id="XP_028546839.1">
    <property type="nucleotide sequence ID" value="XM_028691038.1"/>
</dbReference>
<accession>A0A1Y1JPW4</accession>
<dbReference type="Pfam" id="PF05795">
    <property type="entry name" value="Plasmodium_Vir"/>
    <property type="match status" value="1"/>
</dbReference>
<dbReference type="EMBL" id="BDQF01000199">
    <property type="protein sequence ID" value="GAW84250.1"/>
    <property type="molecule type" value="Genomic_DNA"/>
</dbReference>
<dbReference type="InterPro" id="IPR008780">
    <property type="entry name" value="Plasmodium_Vir"/>
</dbReference>
<organism evidence="2 3">
    <name type="scientific">Plasmodium gonderi</name>
    <dbReference type="NCBI Taxonomy" id="77519"/>
    <lineage>
        <taxon>Eukaryota</taxon>
        <taxon>Sar</taxon>
        <taxon>Alveolata</taxon>
        <taxon>Apicomplexa</taxon>
        <taxon>Aconoidasida</taxon>
        <taxon>Haemosporida</taxon>
        <taxon>Plasmodiidae</taxon>
        <taxon>Plasmodium</taxon>
        <taxon>Plasmodium (Plasmodium)</taxon>
    </lineage>
</organism>
<feature type="transmembrane region" description="Helical" evidence="1">
    <location>
        <begin position="195"/>
        <end position="215"/>
    </location>
</feature>
<gene>
    <name evidence="2" type="ORF">PGO_001935</name>
</gene>
<protein>
    <submittedName>
        <fullName evidence="2">Variable surface protein</fullName>
    </submittedName>
</protein>
<dbReference type="GeneID" id="39745058"/>
<keyword evidence="1" id="KW-0472">Membrane</keyword>
<sequence length="274" mass="32793">MPDLYSKNYAIVEIFPQYNKIIERYNDVPKSELNYNCNSITLPPLEGIYVDFDQVCRQSKSYLNDIYHNKDNTLKEVACKYLYFWIYDKHFKNKYSTHIQTIYEELIEKSGYSNNMCQNYKIIEFTDVDLIKIKSFYDMYTCHYKIKNNDISYKQDEFCHALKKIIEEHNIQMEPKDCGKTITKQLTRESNNIKVPIIITTLVTLLISYSLLYVYKVNYDIIYLTKHCTWFQSAIKIINNKLKYKAEESNIYFPSKMSNSASRSRIYDIFYEST</sequence>
<reference evidence="3" key="1">
    <citation type="submission" date="2017-04" db="EMBL/GenBank/DDBJ databases">
        <title>Plasmodium gonderi genome.</title>
        <authorList>
            <person name="Arisue N."/>
            <person name="Honma H."/>
            <person name="Kawai S."/>
            <person name="Tougan T."/>
            <person name="Tanabe K."/>
            <person name="Horii T."/>
        </authorList>
    </citation>
    <scope>NUCLEOTIDE SEQUENCE [LARGE SCALE GENOMIC DNA]</scope>
    <source>
        <strain evidence="3">ATCC 30045</strain>
    </source>
</reference>